<dbReference type="AlphaFoldDB" id="A0A9Q1MRY8"/>
<dbReference type="Gene3D" id="3.40.50.300">
    <property type="entry name" value="P-loop containing nucleotide triphosphate hydrolases"/>
    <property type="match status" value="1"/>
</dbReference>
<dbReference type="PANTHER" id="PTHR47835">
    <property type="entry name" value="HFM1, ATP DEPENDENT DNA HELICASE HOMOLOG"/>
    <property type="match status" value="1"/>
</dbReference>
<dbReference type="GO" id="GO:0016787">
    <property type="term" value="F:hydrolase activity"/>
    <property type="evidence" value="ECO:0007669"/>
    <property type="project" value="UniProtKB-KW"/>
</dbReference>
<dbReference type="SUPFAM" id="SSF158702">
    <property type="entry name" value="Sec63 N-terminal domain-like"/>
    <property type="match status" value="1"/>
</dbReference>
<dbReference type="InterPro" id="IPR052247">
    <property type="entry name" value="Meiotic_Crossover_Helicase"/>
</dbReference>
<dbReference type="Proteomes" id="UP001152561">
    <property type="component" value="Unassembled WGS sequence"/>
</dbReference>
<dbReference type="SUPFAM" id="SSF52540">
    <property type="entry name" value="P-loop containing nucleoside triphosphate hydrolases"/>
    <property type="match status" value="1"/>
</dbReference>
<feature type="domain" description="Helicase ATP-binding" evidence="2">
    <location>
        <begin position="1"/>
        <end position="153"/>
    </location>
</feature>
<dbReference type="InterPro" id="IPR036388">
    <property type="entry name" value="WH-like_DNA-bd_sf"/>
</dbReference>
<dbReference type="Gene3D" id="1.10.10.10">
    <property type="entry name" value="Winged helix-like DNA-binding domain superfamily/Winged helix DNA-binding domain"/>
    <property type="match status" value="1"/>
</dbReference>
<organism evidence="3 4">
    <name type="scientific">Anisodus acutangulus</name>
    <dbReference type="NCBI Taxonomy" id="402998"/>
    <lineage>
        <taxon>Eukaryota</taxon>
        <taxon>Viridiplantae</taxon>
        <taxon>Streptophyta</taxon>
        <taxon>Embryophyta</taxon>
        <taxon>Tracheophyta</taxon>
        <taxon>Spermatophyta</taxon>
        <taxon>Magnoliopsida</taxon>
        <taxon>eudicotyledons</taxon>
        <taxon>Gunneridae</taxon>
        <taxon>Pentapetalae</taxon>
        <taxon>asterids</taxon>
        <taxon>lamiids</taxon>
        <taxon>Solanales</taxon>
        <taxon>Solanaceae</taxon>
        <taxon>Solanoideae</taxon>
        <taxon>Hyoscyameae</taxon>
        <taxon>Anisodus</taxon>
    </lineage>
</organism>
<dbReference type="InterPro" id="IPR011545">
    <property type="entry name" value="DEAD/DEAH_box_helicase_dom"/>
</dbReference>
<name>A0A9Q1MRY8_9SOLA</name>
<proteinExistence type="inferred from homology"/>
<reference evidence="4" key="1">
    <citation type="journal article" date="2023" name="Proc. Natl. Acad. Sci. U.S.A.">
        <title>Genomic and structural basis for evolution of tropane alkaloid biosynthesis.</title>
        <authorList>
            <person name="Wanga Y.-J."/>
            <person name="Taina T."/>
            <person name="Yua J.-Y."/>
            <person name="Lia J."/>
            <person name="Xua B."/>
            <person name="Chenc J."/>
            <person name="D'Auriad J.C."/>
            <person name="Huanga J.-P."/>
            <person name="Huanga S.-X."/>
        </authorList>
    </citation>
    <scope>NUCLEOTIDE SEQUENCE [LARGE SCALE GENOMIC DNA]</scope>
    <source>
        <strain evidence="4">cv. KIB-2019</strain>
    </source>
</reference>
<dbReference type="EMBL" id="JAJAGQ010000003">
    <property type="protein sequence ID" value="KAJ8566966.1"/>
    <property type="molecule type" value="Genomic_DNA"/>
</dbReference>
<dbReference type="Pfam" id="PF02889">
    <property type="entry name" value="Sec63"/>
    <property type="match status" value="1"/>
</dbReference>
<gene>
    <name evidence="3" type="ORF">K7X08_019174</name>
</gene>
<evidence type="ECO:0000313" key="3">
    <source>
        <dbReference type="EMBL" id="KAJ8566966.1"/>
    </source>
</evidence>
<dbReference type="GO" id="GO:0051321">
    <property type="term" value="P:meiotic cell cycle"/>
    <property type="evidence" value="ECO:0007669"/>
    <property type="project" value="UniProtKB-KW"/>
</dbReference>
<keyword evidence="4" id="KW-1185">Reference proteome</keyword>
<dbReference type="Pfam" id="PF00270">
    <property type="entry name" value="DEAD"/>
    <property type="match status" value="1"/>
</dbReference>
<dbReference type="GO" id="GO:0043138">
    <property type="term" value="F:3'-5' DNA helicase activity"/>
    <property type="evidence" value="ECO:0007669"/>
    <property type="project" value="UniProtKB-EC"/>
</dbReference>
<evidence type="ECO:0000259" key="2">
    <source>
        <dbReference type="PROSITE" id="PS51192"/>
    </source>
</evidence>
<dbReference type="Gene3D" id="1.10.3380.10">
    <property type="entry name" value="Sec63 N-terminal domain-like domain"/>
    <property type="match status" value="1"/>
</dbReference>
<comment type="caution">
    <text evidence="3">The sequence shown here is derived from an EMBL/GenBank/DDBJ whole genome shotgun (WGS) entry which is preliminary data.</text>
</comment>
<dbReference type="InterPro" id="IPR027417">
    <property type="entry name" value="P-loop_NTPase"/>
</dbReference>
<dbReference type="OrthoDB" id="5575at2759"/>
<dbReference type="PROSITE" id="PS51192">
    <property type="entry name" value="HELICASE_ATP_BIND_1"/>
    <property type="match status" value="1"/>
</dbReference>
<dbReference type="Gene3D" id="1.10.150.20">
    <property type="entry name" value="5' to 3' exonuclease, C-terminal subdomain"/>
    <property type="match status" value="1"/>
</dbReference>
<dbReference type="GO" id="GO:0005524">
    <property type="term" value="F:ATP binding"/>
    <property type="evidence" value="ECO:0007669"/>
    <property type="project" value="InterPro"/>
</dbReference>
<dbReference type="InterPro" id="IPR004179">
    <property type="entry name" value="Sec63-dom"/>
</dbReference>
<comment type="similarity">
    <text evidence="1">Belongs to the disease resistance NB-LRR family.</text>
</comment>
<dbReference type="SMART" id="SM00973">
    <property type="entry name" value="Sec63"/>
    <property type="match status" value="1"/>
</dbReference>
<sequence>MHFEASLEIYVAPSKALVQERLRSWNQKLGSWGINCLELTGDNEYYKITDIQDADVILTTPEKFDAVTRYRIKDGGLSFFGDIALVLIDEVHLLNDPRGAALEAIVSRIKMLSRKPGLKSSALANVRFLAVSATIPNIDDLEHLTAEIVQLTVSDITGAIEWMKCSFLYNPEKYAVRKGLTGDRLERHMQDICVQNVNELSRYQLIWTDEDGFLLKPLEPGKLMTKYYLNFDTMKHTIQASGTDMNSICANGYRIAKCMKEYFLYRKNYRGALSSAHLTKSLYQKVWDDSPYVLKQLPGIGMVTAKALHSMGIKSFASFSEADPRKIEMVPGRKYPFGNHIKESLLSLPPEVEMRFEEIERQRQGKSKVMVVGVEEDNLVLFHEKIRVDDFPRPYSKTVVVPSPQQGKLTVKADLIFDEFIGIDLHQKVVLIKEIDLNFVMKYRTKQPSSFQNNDVCITEDTEDAAQASCQVSHSLTEADRSSDMASFKLIDEDLDEVIPAAAIEDDECRIINEKTIFDHIREKAKNLPSLTSLKGTCSPSLETLNLIRKRTRENAVGVSEEVKRTKVPCHGMVIQSTEHIDLEDNRPFSNKDERPYSHHVSNAIYLASDTGNFSFETGSVPSETMAEEMIFEYKPMDSKMFHSFENVKNTEHKLLSIANENCIIHQPQHNSAIFGFQETTPTKVAENASVIMDLEPVKTKENAIIQIKEVEDLALHGYTPGTSEKPDLSLETSRKDAEERSRLLSPADAYFITKKVGYSLCSPSLQEQQGTSSVQVGKISQANPFLGFKSIFTFLFE</sequence>
<accession>A0A9Q1MRY8</accession>
<dbReference type="PANTHER" id="PTHR47835:SF3">
    <property type="entry name" value="HELICASE FOR MEIOSIS 1"/>
    <property type="match status" value="1"/>
</dbReference>
<protein>
    <recommendedName>
        <fullName evidence="2">Helicase ATP-binding domain-containing protein</fullName>
    </recommendedName>
</protein>
<dbReference type="InterPro" id="IPR014001">
    <property type="entry name" value="Helicase_ATP-bd"/>
</dbReference>
<dbReference type="GO" id="GO:0003676">
    <property type="term" value="F:nucleic acid binding"/>
    <property type="evidence" value="ECO:0007669"/>
    <property type="project" value="InterPro"/>
</dbReference>
<evidence type="ECO:0000256" key="1">
    <source>
        <dbReference type="ARBA" id="ARBA00008894"/>
    </source>
</evidence>
<evidence type="ECO:0000313" key="4">
    <source>
        <dbReference type="Proteomes" id="UP001152561"/>
    </source>
</evidence>